<dbReference type="PANTHER" id="PTHR40459">
    <property type="entry name" value="CONSERVED HYPOTHETICAL ALANINE AND LEUCINE RICH PROTEIN"/>
    <property type="match status" value="1"/>
</dbReference>
<dbReference type="InterPro" id="IPR036291">
    <property type="entry name" value="NAD(P)-bd_dom_sf"/>
</dbReference>
<gene>
    <name evidence="3" type="ORF">SDC9_31199</name>
</gene>
<reference evidence="3" key="1">
    <citation type="submission" date="2019-08" db="EMBL/GenBank/DDBJ databases">
        <authorList>
            <person name="Kucharzyk K."/>
            <person name="Murdoch R.W."/>
            <person name="Higgins S."/>
            <person name="Loffler F."/>
        </authorList>
    </citation>
    <scope>NUCLEOTIDE SEQUENCE</scope>
</reference>
<evidence type="ECO:0000259" key="1">
    <source>
        <dbReference type="Pfam" id="PF10727"/>
    </source>
</evidence>
<feature type="domain" description="Putative oxidoreductase/dehydrogenase Rossmann-like" evidence="1">
    <location>
        <begin position="3"/>
        <end position="121"/>
    </location>
</feature>
<accession>A0A644V238</accession>
<dbReference type="Pfam" id="PF10728">
    <property type="entry name" value="DUF2520"/>
    <property type="match status" value="1"/>
</dbReference>
<proteinExistence type="predicted"/>
<dbReference type="Gene3D" id="1.10.1040.20">
    <property type="entry name" value="ProC-like, C-terminal domain"/>
    <property type="match status" value="1"/>
</dbReference>
<name>A0A644V238_9ZZZZ</name>
<comment type="caution">
    <text evidence="3">The sequence shown here is derived from an EMBL/GenBank/DDBJ whole genome shotgun (WGS) entry which is preliminary data.</text>
</comment>
<evidence type="ECO:0000313" key="3">
    <source>
        <dbReference type="EMBL" id="MPL85231.1"/>
    </source>
</evidence>
<organism evidence="3">
    <name type="scientific">bioreactor metagenome</name>
    <dbReference type="NCBI Taxonomy" id="1076179"/>
    <lineage>
        <taxon>unclassified sequences</taxon>
        <taxon>metagenomes</taxon>
        <taxon>ecological metagenomes</taxon>
    </lineage>
</organism>
<dbReference type="Gene3D" id="3.40.50.720">
    <property type="entry name" value="NAD(P)-binding Rossmann-like Domain"/>
    <property type="match status" value="1"/>
</dbReference>
<dbReference type="SUPFAM" id="SSF48179">
    <property type="entry name" value="6-phosphogluconate dehydrogenase C-terminal domain-like"/>
    <property type="match status" value="1"/>
</dbReference>
<dbReference type="InterPro" id="IPR037108">
    <property type="entry name" value="TM1727-like_C_sf"/>
</dbReference>
<dbReference type="AlphaFoldDB" id="A0A644V238"/>
<feature type="domain" description="DUF2520" evidence="2">
    <location>
        <begin position="139"/>
        <end position="260"/>
    </location>
</feature>
<protein>
    <recommendedName>
        <fullName evidence="4">DUF2520 domain-containing protein</fullName>
    </recommendedName>
</protein>
<sequence>MKISIWGTGNAGFRIAIALKGAGFEIPFVVNRSLQSAKQLSSILNKPEYNHFNLPDTHPSVNYDKMEGSDIIIVAISDDALETVLPNLLNIQSVKSGYSTVCHISGATSVDVLNQFKSHGVFYPLMSFSKNKPVDMSIVPFLLESSDSAAFEKLSTLCKKLGSEYSVIDSSERLRMHVSAVFVSNFINYLASLSYDIATPHHVYLLPLAIETIRKAFLYGNPKMVQTGPAARGDLKTISKHFEILNDTKEHLAVYKLLSNFILEQNKQINNNG</sequence>
<dbReference type="InterPro" id="IPR008927">
    <property type="entry name" value="6-PGluconate_DH-like_C_sf"/>
</dbReference>
<dbReference type="SUPFAM" id="SSF51735">
    <property type="entry name" value="NAD(P)-binding Rossmann-fold domains"/>
    <property type="match status" value="1"/>
</dbReference>
<evidence type="ECO:0008006" key="4">
    <source>
        <dbReference type="Google" id="ProtNLM"/>
    </source>
</evidence>
<dbReference type="InterPro" id="IPR019665">
    <property type="entry name" value="OxRdtase/DH_put_Rossmann_dom"/>
</dbReference>
<dbReference type="Pfam" id="PF10727">
    <property type="entry name" value="Rossmann-like"/>
    <property type="match status" value="1"/>
</dbReference>
<dbReference type="PANTHER" id="PTHR40459:SF1">
    <property type="entry name" value="CONSERVED HYPOTHETICAL ALANINE AND LEUCINE RICH PROTEIN"/>
    <property type="match status" value="1"/>
</dbReference>
<evidence type="ECO:0000259" key="2">
    <source>
        <dbReference type="Pfam" id="PF10728"/>
    </source>
</evidence>
<dbReference type="EMBL" id="VSSQ01000202">
    <property type="protein sequence ID" value="MPL85231.1"/>
    <property type="molecule type" value="Genomic_DNA"/>
</dbReference>
<dbReference type="InterPro" id="IPR018931">
    <property type="entry name" value="DUF2520"/>
</dbReference>